<proteinExistence type="predicted"/>
<dbReference type="Proteomes" id="UP000272942">
    <property type="component" value="Unassembled WGS sequence"/>
</dbReference>
<dbReference type="EMBL" id="UZAN01003957">
    <property type="protein sequence ID" value="VDP30705.1"/>
    <property type="molecule type" value="Genomic_DNA"/>
</dbReference>
<dbReference type="OrthoDB" id="6242809at2759"/>
<gene>
    <name evidence="2" type="ORF">ECPE_LOCUS901</name>
</gene>
<reference evidence="4" key="1">
    <citation type="submission" date="2016-06" db="UniProtKB">
        <authorList>
            <consortium name="WormBaseParasite"/>
        </authorList>
    </citation>
    <scope>IDENTIFICATION</scope>
</reference>
<evidence type="ECO:0000313" key="2">
    <source>
        <dbReference type="EMBL" id="VDP30705.1"/>
    </source>
</evidence>
<evidence type="ECO:0000313" key="3">
    <source>
        <dbReference type="Proteomes" id="UP000272942"/>
    </source>
</evidence>
<protein>
    <submittedName>
        <fullName evidence="2 4">Uncharacterized protein</fullName>
    </submittedName>
</protein>
<feature type="region of interest" description="Disordered" evidence="1">
    <location>
        <begin position="1"/>
        <end position="20"/>
    </location>
</feature>
<dbReference type="AlphaFoldDB" id="A0A183A1R6"/>
<name>A0A183A1R6_9TREM</name>
<organism evidence="4">
    <name type="scientific">Echinostoma caproni</name>
    <dbReference type="NCBI Taxonomy" id="27848"/>
    <lineage>
        <taxon>Eukaryota</taxon>
        <taxon>Metazoa</taxon>
        <taxon>Spiralia</taxon>
        <taxon>Lophotrochozoa</taxon>
        <taxon>Platyhelminthes</taxon>
        <taxon>Trematoda</taxon>
        <taxon>Digenea</taxon>
        <taxon>Plagiorchiida</taxon>
        <taxon>Echinostomata</taxon>
        <taxon>Echinostomatoidea</taxon>
        <taxon>Echinostomatidae</taxon>
        <taxon>Echinostoma</taxon>
    </lineage>
</organism>
<keyword evidence="3" id="KW-1185">Reference proteome</keyword>
<reference evidence="2 3" key="2">
    <citation type="submission" date="2018-11" db="EMBL/GenBank/DDBJ databases">
        <authorList>
            <consortium name="Pathogen Informatics"/>
        </authorList>
    </citation>
    <scope>NUCLEOTIDE SEQUENCE [LARGE SCALE GENOMIC DNA]</scope>
    <source>
        <strain evidence="2 3">Egypt</strain>
    </source>
</reference>
<accession>A0A183A1R6</accession>
<sequence>MDQKHSTRLGNISRSGQLIPGSKYYLGDSSAHHRSMRRQSESGAWDLKSESKSCSSLLIDFRSKNMSACAHFYPSR</sequence>
<evidence type="ECO:0000313" key="4">
    <source>
        <dbReference type="WBParaSite" id="ECPE_0000090101-mRNA-1"/>
    </source>
</evidence>
<dbReference type="WBParaSite" id="ECPE_0000090101-mRNA-1">
    <property type="protein sequence ID" value="ECPE_0000090101-mRNA-1"/>
    <property type="gene ID" value="ECPE_0000090101"/>
</dbReference>
<evidence type="ECO:0000256" key="1">
    <source>
        <dbReference type="SAM" id="MobiDB-lite"/>
    </source>
</evidence>